<evidence type="ECO:0000256" key="5">
    <source>
        <dbReference type="ARBA" id="ARBA00022737"/>
    </source>
</evidence>
<feature type="domain" description="C2H2-type" evidence="14">
    <location>
        <begin position="380"/>
        <end position="407"/>
    </location>
</feature>
<evidence type="ECO:0000256" key="3">
    <source>
        <dbReference type="ARBA" id="ARBA00006991"/>
    </source>
</evidence>
<dbReference type="FunFam" id="3.30.160.60:FF:001005">
    <property type="entry name" value="Zinc finger protein 75A"/>
    <property type="match status" value="1"/>
</dbReference>
<accession>A0A670HS51</accession>
<protein>
    <recommendedName>
        <fullName evidence="18">Zinc finger protein 75D</fullName>
    </recommendedName>
</protein>
<keyword evidence="7" id="KW-0862">Zinc</keyword>
<keyword evidence="10" id="KW-0804">Transcription</keyword>
<reference evidence="16" key="2">
    <citation type="submission" date="2025-08" db="UniProtKB">
        <authorList>
            <consortium name="Ensembl"/>
        </authorList>
    </citation>
    <scope>IDENTIFICATION</scope>
</reference>
<dbReference type="Ensembl" id="ENSPMRT00000002181.1">
    <property type="protein sequence ID" value="ENSPMRP00000002050.1"/>
    <property type="gene ID" value="ENSPMRG00000001503.1"/>
</dbReference>
<dbReference type="Pfam" id="PF00096">
    <property type="entry name" value="zf-C2H2"/>
    <property type="match status" value="5"/>
</dbReference>
<dbReference type="GO" id="GO:0008270">
    <property type="term" value="F:zinc ion binding"/>
    <property type="evidence" value="ECO:0007669"/>
    <property type="project" value="UniProtKB-KW"/>
</dbReference>
<sequence length="517" mass="58666">MASKKAVPKEGGAPSALRLQASRELRVKMEEKSLACGAKPAEGARKDPRSAPAGGAREFLRRVTPQQIKQEPDVGLAQRWEAQWQEFLKVVQSPHAGWGSSPLPELVAFKDPKGFPASGGAAPQGFVRGGGWKVKEEVLEEDAASAEAQRHRFRHFSYREAEGPRDVCGRLRELCHQWLKPERHTKEQILEALVLEQFLAILPSEIQGCVRERGPETCAQAVALAEGFLLRQQEAERPQQLVLDSFEEVTVNFPRVQQVCLGASRKQVTSPLFSLVPAGSRLLSEQEREVLLQQREYLERENPGGALAPKPRGSLSQHHELEKASENQLRVERHLAKRLPEAVPCRVGYKDLGEILFQENQRQKRCVVLRRRIHTEERLYKCQDCRKSFDHRSHFIRHKKIHTGEKPFQCADCGKSFNRNSNLTTHMRTHTGEKPYKCADCGKSFRWSSDFIVHERTHTGEKPYSCADCGKAFRRSSNLTAHERTHRGEKPYKCLDCGKSFTRGLYLIAHKKTHMGE</sequence>
<evidence type="ECO:0000256" key="13">
    <source>
        <dbReference type="SAM" id="MobiDB-lite"/>
    </source>
</evidence>
<organism evidence="16 17">
    <name type="scientific">Podarcis muralis</name>
    <name type="common">Wall lizard</name>
    <name type="synonym">Lacerta muralis</name>
    <dbReference type="NCBI Taxonomy" id="64176"/>
    <lineage>
        <taxon>Eukaryota</taxon>
        <taxon>Metazoa</taxon>
        <taxon>Chordata</taxon>
        <taxon>Craniata</taxon>
        <taxon>Vertebrata</taxon>
        <taxon>Euteleostomi</taxon>
        <taxon>Lepidosauria</taxon>
        <taxon>Squamata</taxon>
        <taxon>Bifurcata</taxon>
        <taxon>Unidentata</taxon>
        <taxon>Episquamata</taxon>
        <taxon>Laterata</taxon>
        <taxon>Lacertibaenia</taxon>
        <taxon>Lacertidae</taxon>
        <taxon>Podarcis</taxon>
    </lineage>
</organism>
<dbReference type="InterPro" id="IPR036236">
    <property type="entry name" value="Znf_C2H2_sf"/>
</dbReference>
<dbReference type="Pfam" id="PF02023">
    <property type="entry name" value="SCAN"/>
    <property type="match status" value="1"/>
</dbReference>
<dbReference type="InterPro" id="IPR013087">
    <property type="entry name" value="Znf_C2H2_type"/>
</dbReference>
<dbReference type="SMART" id="SM00431">
    <property type="entry name" value="SCAN"/>
    <property type="match status" value="1"/>
</dbReference>
<dbReference type="AlphaFoldDB" id="A0A670HS51"/>
<evidence type="ECO:0000256" key="2">
    <source>
        <dbReference type="ARBA" id="ARBA00004123"/>
    </source>
</evidence>
<dbReference type="Gene3D" id="3.30.160.60">
    <property type="entry name" value="Classic Zinc Finger"/>
    <property type="match status" value="5"/>
</dbReference>
<dbReference type="FunFam" id="3.30.160.60:FF:002254">
    <property type="entry name" value="Zinc finger protein 540"/>
    <property type="match status" value="1"/>
</dbReference>
<dbReference type="SUPFAM" id="SSF47353">
    <property type="entry name" value="Retrovirus capsid dimerization domain-like"/>
    <property type="match status" value="1"/>
</dbReference>
<reference evidence="16 17" key="1">
    <citation type="journal article" date="2019" name="Proc. Natl. Acad. Sci. U.S.A.">
        <title>Regulatory changes in pterin and carotenoid genes underlie balanced color polymorphisms in the wall lizard.</title>
        <authorList>
            <person name="Andrade P."/>
            <person name="Pinho C."/>
            <person name="Perez I de Lanuza G."/>
            <person name="Afonso S."/>
            <person name="Brejcha J."/>
            <person name="Rubin C.J."/>
            <person name="Wallerman O."/>
            <person name="Pereira P."/>
            <person name="Sabatino S.J."/>
            <person name="Bellati A."/>
            <person name="Pellitteri-Rosa D."/>
            <person name="Bosakova Z."/>
            <person name="Bunikis I."/>
            <person name="Carretero M.A."/>
            <person name="Feiner N."/>
            <person name="Marsik P."/>
            <person name="Pauperio F."/>
            <person name="Salvi D."/>
            <person name="Soler L."/>
            <person name="While G.M."/>
            <person name="Uller T."/>
            <person name="Font E."/>
            <person name="Andersson L."/>
            <person name="Carneiro M."/>
        </authorList>
    </citation>
    <scope>NUCLEOTIDE SEQUENCE</scope>
</reference>
<dbReference type="FunFam" id="1.10.4020.10:FF:000001">
    <property type="entry name" value="zinc finger protein 263 isoform X1"/>
    <property type="match status" value="1"/>
</dbReference>
<feature type="region of interest" description="Disordered" evidence="13">
    <location>
        <begin position="1"/>
        <end position="59"/>
    </location>
</feature>
<dbReference type="InterPro" id="IPR038269">
    <property type="entry name" value="SCAN_sf"/>
</dbReference>
<dbReference type="PROSITE" id="PS50804">
    <property type="entry name" value="SCAN_BOX"/>
    <property type="match status" value="1"/>
</dbReference>
<dbReference type="InterPro" id="IPR003309">
    <property type="entry name" value="SCAN_dom"/>
</dbReference>
<dbReference type="SMART" id="SM00355">
    <property type="entry name" value="ZnF_C2H2"/>
    <property type="match status" value="5"/>
</dbReference>
<dbReference type="GO" id="GO:0000978">
    <property type="term" value="F:RNA polymerase II cis-regulatory region sequence-specific DNA binding"/>
    <property type="evidence" value="ECO:0007669"/>
    <property type="project" value="TreeGrafter"/>
</dbReference>
<proteinExistence type="inferred from homology"/>
<keyword evidence="4" id="KW-0479">Metal-binding</keyword>
<feature type="domain" description="C2H2-type" evidence="14">
    <location>
        <begin position="436"/>
        <end position="463"/>
    </location>
</feature>
<dbReference type="FunFam" id="3.30.160.60:FF:000514">
    <property type="entry name" value="Uncharacterized protein"/>
    <property type="match status" value="1"/>
</dbReference>
<feature type="domain" description="C2H2-type" evidence="14">
    <location>
        <begin position="408"/>
        <end position="435"/>
    </location>
</feature>
<evidence type="ECO:0000256" key="6">
    <source>
        <dbReference type="ARBA" id="ARBA00022771"/>
    </source>
</evidence>
<keyword evidence="8" id="KW-0805">Transcription regulation</keyword>
<dbReference type="PANTHER" id="PTHR23226:SF152">
    <property type="entry name" value="ZINC FINGER PROTEIN 691"/>
    <property type="match status" value="1"/>
</dbReference>
<feature type="domain" description="C2H2-type" evidence="14">
    <location>
        <begin position="464"/>
        <end position="491"/>
    </location>
</feature>
<keyword evidence="5" id="KW-0677">Repeat</keyword>
<evidence type="ECO:0000313" key="17">
    <source>
        <dbReference type="Proteomes" id="UP000472272"/>
    </source>
</evidence>
<evidence type="ECO:0000256" key="1">
    <source>
        <dbReference type="ARBA" id="ARBA00003767"/>
    </source>
</evidence>
<comment type="subcellular location">
    <subcellularLocation>
        <location evidence="2">Nucleus</location>
    </subcellularLocation>
</comment>
<evidence type="ECO:0000256" key="8">
    <source>
        <dbReference type="ARBA" id="ARBA00023015"/>
    </source>
</evidence>
<keyword evidence="11" id="KW-0539">Nucleus</keyword>
<dbReference type="CDD" id="cd07936">
    <property type="entry name" value="SCAN"/>
    <property type="match status" value="1"/>
</dbReference>
<dbReference type="GeneTree" id="ENSGT00940000154715"/>
<evidence type="ECO:0000259" key="14">
    <source>
        <dbReference type="PROSITE" id="PS50157"/>
    </source>
</evidence>
<feature type="compositionally biased region" description="Basic and acidic residues" evidence="13">
    <location>
        <begin position="317"/>
        <end position="328"/>
    </location>
</feature>
<evidence type="ECO:0000313" key="16">
    <source>
        <dbReference type="Ensembl" id="ENSPMRP00000002050.1"/>
    </source>
</evidence>
<dbReference type="PROSITE" id="PS00028">
    <property type="entry name" value="ZINC_FINGER_C2H2_1"/>
    <property type="match status" value="5"/>
</dbReference>
<evidence type="ECO:0000259" key="15">
    <source>
        <dbReference type="PROSITE" id="PS50804"/>
    </source>
</evidence>
<dbReference type="FunFam" id="3.30.160.60:FF:000295">
    <property type="entry name" value="zinc finger protein 19"/>
    <property type="match status" value="1"/>
</dbReference>
<keyword evidence="17" id="KW-1185">Reference proteome</keyword>
<feature type="compositionally biased region" description="Basic and acidic residues" evidence="13">
    <location>
        <begin position="21"/>
        <end position="33"/>
    </location>
</feature>
<dbReference type="GO" id="GO:0000981">
    <property type="term" value="F:DNA-binding transcription factor activity, RNA polymerase II-specific"/>
    <property type="evidence" value="ECO:0007669"/>
    <property type="project" value="TreeGrafter"/>
</dbReference>
<reference evidence="16" key="3">
    <citation type="submission" date="2025-09" db="UniProtKB">
        <authorList>
            <consortium name="Ensembl"/>
        </authorList>
    </citation>
    <scope>IDENTIFICATION</scope>
</reference>
<keyword evidence="6 12" id="KW-0863">Zinc-finger</keyword>
<name>A0A670HS51_PODMU</name>
<comment type="similarity">
    <text evidence="3">Belongs to the krueppel C2H2-type zinc-finger protein family.</text>
</comment>
<dbReference type="Gene3D" id="1.10.4020.10">
    <property type="entry name" value="DNA breaking-rejoining enzymes"/>
    <property type="match status" value="1"/>
</dbReference>
<comment type="function">
    <text evidence="1">May be involved in transcriptional regulation.</text>
</comment>
<dbReference type="FunFam" id="3.30.160.60:FF:000478">
    <property type="entry name" value="Zinc finger protein 133"/>
    <property type="match status" value="1"/>
</dbReference>
<dbReference type="SUPFAM" id="SSF57667">
    <property type="entry name" value="beta-beta-alpha zinc fingers"/>
    <property type="match status" value="3"/>
</dbReference>
<evidence type="ECO:0000256" key="7">
    <source>
        <dbReference type="ARBA" id="ARBA00022833"/>
    </source>
</evidence>
<dbReference type="OMA" id="HFSYREA"/>
<feature type="domain" description="SCAN box" evidence="15">
    <location>
        <begin position="150"/>
        <end position="228"/>
    </location>
</feature>
<feature type="region of interest" description="Disordered" evidence="13">
    <location>
        <begin position="301"/>
        <end position="328"/>
    </location>
</feature>
<evidence type="ECO:0000256" key="4">
    <source>
        <dbReference type="ARBA" id="ARBA00022723"/>
    </source>
</evidence>
<dbReference type="GO" id="GO:0005634">
    <property type="term" value="C:nucleus"/>
    <property type="evidence" value="ECO:0007669"/>
    <property type="project" value="UniProtKB-SubCell"/>
</dbReference>
<keyword evidence="9" id="KW-0238">DNA-binding</keyword>
<dbReference type="Proteomes" id="UP000472272">
    <property type="component" value="Chromosome 2"/>
</dbReference>
<dbReference type="PROSITE" id="PS50157">
    <property type="entry name" value="ZINC_FINGER_C2H2_2"/>
    <property type="match status" value="5"/>
</dbReference>
<evidence type="ECO:0000256" key="9">
    <source>
        <dbReference type="ARBA" id="ARBA00023125"/>
    </source>
</evidence>
<feature type="domain" description="C2H2-type" evidence="14">
    <location>
        <begin position="492"/>
        <end position="517"/>
    </location>
</feature>
<evidence type="ECO:0000256" key="10">
    <source>
        <dbReference type="ARBA" id="ARBA00023163"/>
    </source>
</evidence>
<dbReference type="PANTHER" id="PTHR23226">
    <property type="entry name" value="ZINC FINGER AND SCAN DOMAIN-CONTAINING"/>
    <property type="match status" value="1"/>
</dbReference>
<evidence type="ECO:0000256" key="11">
    <source>
        <dbReference type="ARBA" id="ARBA00023242"/>
    </source>
</evidence>
<evidence type="ECO:0000256" key="12">
    <source>
        <dbReference type="PROSITE-ProRule" id="PRU00042"/>
    </source>
</evidence>
<evidence type="ECO:0008006" key="18">
    <source>
        <dbReference type="Google" id="ProtNLM"/>
    </source>
</evidence>